<evidence type="ECO:0000313" key="3">
    <source>
        <dbReference type="EMBL" id="PIM54375.1"/>
    </source>
</evidence>
<keyword evidence="4" id="KW-1185">Reference proteome</keyword>
<gene>
    <name evidence="3" type="ORF">CS062_04300</name>
</gene>
<feature type="domain" description="Putative auto-transporter adhesin head GIN" evidence="2">
    <location>
        <begin position="57"/>
        <end position="243"/>
    </location>
</feature>
<dbReference type="Pfam" id="PF10988">
    <property type="entry name" value="DUF2807"/>
    <property type="match status" value="1"/>
</dbReference>
<feature type="chain" id="PRO_5013870011" evidence="1">
    <location>
        <begin position="32"/>
        <end position="259"/>
    </location>
</feature>
<organism evidence="3 4">
    <name type="scientific">Roseateles chitinivorans</name>
    <dbReference type="NCBI Taxonomy" id="2917965"/>
    <lineage>
        <taxon>Bacteria</taxon>
        <taxon>Pseudomonadati</taxon>
        <taxon>Pseudomonadota</taxon>
        <taxon>Betaproteobacteria</taxon>
        <taxon>Burkholderiales</taxon>
        <taxon>Sphaerotilaceae</taxon>
        <taxon>Roseateles</taxon>
    </lineage>
</organism>
<accession>A0A2G9CDB9</accession>
<dbReference type="EMBL" id="PEOG01000010">
    <property type="protein sequence ID" value="PIM54375.1"/>
    <property type="molecule type" value="Genomic_DNA"/>
</dbReference>
<dbReference type="PROSITE" id="PS51318">
    <property type="entry name" value="TAT"/>
    <property type="match status" value="1"/>
</dbReference>
<keyword evidence="1" id="KW-0732">Signal</keyword>
<name>A0A2G9CDB9_9BURK</name>
<comment type="caution">
    <text evidence="3">The sequence shown here is derived from an EMBL/GenBank/DDBJ whole genome shotgun (WGS) entry which is preliminary data.</text>
</comment>
<dbReference type="InterPro" id="IPR021255">
    <property type="entry name" value="DUF2807"/>
</dbReference>
<protein>
    <submittedName>
        <fullName evidence="3">DUF2807 domain-containing protein</fullName>
    </submittedName>
</protein>
<dbReference type="Gene3D" id="2.160.20.120">
    <property type="match status" value="1"/>
</dbReference>
<evidence type="ECO:0000259" key="2">
    <source>
        <dbReference type="Pfam" id="PF10988"/>
    </source>
</evidence>
<reference evidence="3 4" key="1">
    <citation type="submission" date="2017-11" db="EMBL/GenBank/DDBJ databases">
        <title>Draft genome sequence of Mitsuaria sp. HWN-4.</title>
        <authorList>
            <person name="Gundlapally S.R."/>
        </authorList>
    </citation>
    <scope>NUCLEOTIDE SEQUENCE [LARGE SCALE GENOMIC DNA]</scope>
    <source>
        <strain evidence="3 4">HWN-4</strain>
    </source>
</reference>
<dbReference type="RefSeq" id="WP_099860265.1">
    <property type="nucleotide sequence ID" value="NZ_PEOG01000010.1"/>
</dbReference>
<evidence type="ECO:0000256" key="1">
    <source>
        <dbReference type="SAM" id="SignalP"/>
    </source>
</evidence>
<dbReference type="OrthoDB" id="8885859at2"/>
<dbReference type="PANTHER" id="PTHR39200:SF1">
    <property type="entry name" value="AUTO-TRANSPORTER ADHESIN HEAD GIN DOMAIN-CONTAINING PROTEIN-RELATED"/>
    <property type="match status" value="1"/>
</dbReference>
<dbReference type="Proteomes" id="UP000231501">
    <property type="component" value="Unassembled WGS sequence"/>
</dbReference>
<evidence type="ECO:0000313" key="4">
    <source>
        <dbReference type="Proteomes" id="UP000231501"/>
    </source>
</evidence>
<dbReference type="PANTHER" id="PTHR39200">
    <property type="entry name" value="HYPOTHETICAL EXPORTED PROTEIN"/>
    <property type="match status" value="1"/>
</dbReference>
<dbReference type="AlphaFoldDB" id="A0A2G9CDB9"/>
<dbReference type="InterPro" id="IPR006311">
    <property type="entry name" value="TAT_signal"/>
</dbReference>
<sequence>MTTSSFRASRRLFAVAALGLAAAGAVGTAHAWSLSFGSSQRIEGNGDVAAEARDVGAFDAVALSGDFKVFVRPGASDKVEVKTDRNLLSYIETKVVDGSKGRTLEISPKRGYSLNAKGSPVITLDMRQLRGLSIAGSGDIRVEPMKTGNLEASIAGSGDLRVQGLEADHVTLRVAGSGDMQVHGKANALSVSVAGSGDVKTRELVVDEAKVSISGSGDVTVAPTRKLDVRIAGSGDVGYVGSPEISLSNAGSGSVRKLK</sequence>
<proteinExistence type="predicted"/>
<feature type="signal peptide" evidence="1">
    <location>
        <begin position="1"/>
        <end position="31"/>
    </location>
</feature>